<sequence>MSPKLPSLGKLPGLEFDNENGRYYPSGYAQKRDTSNYTEPHATGSNNADGIFRTILQHETGQTRRTRDLQTSAWTDIHMRNVREDHLISFQSHLRFSINEEGCFPAELPCPSRVSTGEQTCFQLSSIEKSGSLPQSVAVEQSAGFYPDQVEWFDRGRSSDLFVVVGMDTRGGNVSYMARVEDRQSFRVPAKEVLMFNTRSNTIASVSATSSGSSAPYVAFSKGSSVLLYNVGESRMEKSETLLTHKEAKVSSLSTTCDSVLYGTSNGSLVLVDRRQPERPAMSYRSSYRHEDINPTDNGVVLSSIFLASSSNRQRHRRRSKWRKVEGSKEEVHPGQLSLVDLRMFSRGNVLVFKGHKNSHRRFCSWWSPSGLAPLLCGGDDMGDLDYVTTCDSYDIADGIDPLMKWTEVLAVNRKGCVAAFLAQDLRNGASDQAGQ</sequence>
<feature type="compositionally biased region" description="Polar residues" evidence="1">
    <location>
        <begin position="35"/>
        <end position="48"/>
    </location>
</feature>
<gene>
    <name evidence="2" type="ORF">NDN08_001665</name>
</gene>
<dbReference type="InterPro" id="IPR036322">
    <property type="entry name" value="WD40_repeat_dom_sf"/>
</dbReference>
<comment type="caution">
    <text evidence="2">The sequence shown here is derived from an EMBL/GenBank/DDBJ whole genome shotgun (WGS) entry which is preliminary data.</text>
</comment>
<evidence type="ECO:0000313" key="3">
    <source>
        <dbReference type="Proteomes" id="UP001157974"/>
    </source>
</evidence>
<reference evidence="2 3" key="1">
    <citation type="journal article" date="2023" name="Nat. Commun.">
        <title>Origin of minicircular mitochondrial genomes in red algae.</title>
        <authorList>
            <person name="Lee Y."/>
            <person name="Cho C.H."/>
            <person name="Lee Y.M."/>
            <person name="Park S.I."/>
            <person name="Yang J.H."/>
            <person name="West J.A."/>
            <person name="Bhattacharya D."/>
            <person name="Yoon H.S."/>
        </authorList>
    </citation>
    <scope>NUCLEOTIDE SEQUENCE [LARGE SCALE GENOMIC DNA]</scope>
    <source>
        <strain evidence="2 3">CCMP1338</strain>
        <tissue evidence="2">Whole cell</tissue>
    </source>
</reference>
<name>A0AAV8URF7_9RHOD</name>
<dbReference type="AlphaFoldDB" id="A0AAV8URF7"/>
<accession>A0AAV8URF7</accession>
<proteinExistence type="predicted"/>
<feature type="region of interest" description="Disordered" evidence="1">
    <location>
        <begin position="22"/>
        <end position="48"/>
    </location>
</feature>
<evidence type="ECO:0000313" key="2">
    <source>
        <dbReference type="EMBL" id="KAJ8905155.1"/>
    </source>
</evidence>
<evidence type="ECO:0000256" key="1">
    <source>
        <dbReference type="SAM" id="MobiDB-lite"/>
    </source>
</evidence>
<keyword evidence="3" id="KW-1185">Reference proteome</keyword>
<protein>
    <submittedName>
        <fullName evidence="2">Uncharacterized protein</fullName>
    </submittedName>
</protein>
<dbReference type="Proteomes" id="UP001157974">
    <property type="component" value="Unassembled WGS sequence"/>
</dbReference>
<dbReference type="SUPFAM" id="SSF50978">
    <property type="entry name" value="WD40 repeat-like"/>
    <property type="match status" value="1"/>
</dbReference>
<dbReference type="EMBL" id="JAMWBK010000005">
    <property type="protein sequence ID" value="KAJ8905155.1"/>
    <property type="molecule type" value="Genomic_DNA"/>
</dbReference>
<organism evidence="2 3">
    <name type="scientific">Rhodosorus marinus</name>
    <dbReference type="NCBI Taxonomy" id="101924"/>
    <lineage>
        <taxon>Eukaryota</taxon>
        <taxon>Rhodophyta</taxon>
        <taxon>Stylonematophyceae</taxon>
        <taxon>Stylonematales</taxon>
        <taxon>Stylonemataceae</taxon>
        <taxon>Rhodosorus</taxon>
    </lineage>
</organism>